<dbReference type="GO" id="GO:0007165">
    <property type="term" value="P:signal transduction"/>
    <property type="evidence" value="ECO:0007669"/>
    <property type="project" value="InterPro"/>
</dbReference>
<dbReference type="PANTHER" id="PTHR45899:SF4">
    <property type="entry name" value="ARF-GAP WITH RHO-GAP DOMAIN, ANK REPEAT AND PH DOMAIN-CONTAINING PROTEIN 3"/>
    <property type="match status" value="1"/>
</dbReference>
<accession>A0A401QCG4</accession>
<feature type="non-terminal residue" evidence="2">
    <location>
        <position position="82"/>
    </location>
</feature>
<dbReference type="SUPFAM" id="SSF54236">
    <property type="entry name" value="Ubiquitin-like"/>
    <property type="match status" value="1"/>
</dbReference>
<dbReference type="Proteomes" id="UP000288216">
    <property type="component" value="Unassembled WGS sequence"/>
</dbReference>
<dbReference type="AlphaFoldDB" id="A0A401QCG4"/>
<sequence>VSPTMTSEELTNQVLDMKNILAGEKEVWVTFEAIENGELERPLHPKEKVLEQALQWCKLAEPSSAFLVVKKLPAGEGGNLYS</sequence>
<dbReference type="InterPro" id="IPR029071">
    <property type="entry name" value="Ubiquitin-like_domsf"/>
</dbReference>
<feature type="domain" description="Ras-associating" evidence="1">
    <location>
        <begin position="1"/>
        <end position="73"/>
    </location>
</feature>
<comment type="caution">
    <text evidence="2">The sequence shown here is derived from an EMBL/GenBank/DDBJ whole genome shotgun (WGS) entry which is preliminary data.</text>
</comment>
<evidence type="ECO:0000259" key="1">
    <source>
        <dbReference type="PROSITE" id="PS50200"/>
    </source>
</evidence>
<gene>
    <name evidence="2" type="ORF">scyTo_0023635</name>
</gene>
<dbReference type="InterPro" id="IPR052227">
    <property type="entry name" value="Arf-Rho-GAP_ANK-PH_domain"/>
</dbReference>
<evidence type="ECO:0000313" key="3">
    <source>
        <dbReference type="Proteomes" id="UP000288216"/>
    </source>
</evidence>
<dbReference type="InterPro" id="IPR000159">
    <property type="entry name" value="RA_dom"/>
</dbReference>
<proteinExistence type="predicted"/>
<dbReference type="OrthoDB" id="8877585at2759"/>
<dbReference type="PANTHER" id="PTHR45899">
    <property type="entry name" value="RHO GTPASE ACTIVATING PROTEIN AT 15B, ISOFORM C"/>
    <property type="match status" value="1"/>
</dbReference>
<feature type="non-terminal residue" evidence="2">
    <location>
        <position position="1"/>
    </location>
</feature>
<dbReference type="PROSITE" id="PS50200">
    <property type="entry name" value="RA"/>
    <property type="match status" value="1"/>
</dbReference>
<protein>
    <recommendedName>
        <fullName evidence="1">Ras-associating domain-containing protein</fullName>
    </recommendedName>
</protein>
<dbReference type="EMBL" id="BFAA01031605">
    <property type="protein sequence ID" value="GCB83079.1"/>
    <property type="molecule type" value="Genomic_DNA"/>
</dbReference>
<dbReference type="GO" id="GO:0005547">
    <property type="term" value="F:phosphatidylinositol-3,4,5-trisphosphate binding"/>
    <property type="evidence" value="ECO:0007669"/>
    <property type="project" value="TreeGrafter"/>
</dbReference>
<dbReference type="STRING" id="75743.A0A401QCG4"/>
<organism evidence="2 3">
    <name type="scientific">Scyliorhinus torazame</name>
    <name type="common">Cloudy catshark</name>
    <name type="synonym">Catulus torazame</name>
    <dbReference type="NCBI Taxonomy" id="75743"/>
    <lineage>
        <taxon>Eukaryota</taxon>
        <taxon>Metazoa</taxon>
        <taxon>Chordata</taxon>
        <taxon>Craniata</taxon>
        <taxon>Vertebrata</taxon>
        <taxon>Chondrichthyes</taxon>
        <taxon>Elasmobranchii</taxon>
        <taxon>Galeomorphii</taxon>
        <taxon>Galeoidea</taxon>
        <taxon>Carcharhiniformes</taxon>
        <taxon>Scyliorhinidae</taxon>
        <taxon>Scyliorhinus</taxon>
    </lineage>
</organism>
<keyword evidence="3" id="KW-1185">Reference proteome</keyword>
<dbReference type="Gene3D" id="3.10.20.90">
    <property type="entry name" value="Phosphatidylinositol 3-kinase Catalytic Subunit, Chain A, domain 1"/>
    <property type="match status" value="1"/>
</dbReference>
<reference evidence="2 3" key="1">
    <citation type="journal article" date="2018" name="Nat. Ecol. Evol.">
        <title>Shark genomes provide insights into elasmobranch evolution and the origin of vertebrates.</title>
        <authorList>
            <person name="Hara Y"/>
            <person name="Yamaguchi K"/>
            <person name="Onimaru K"/>
            <person name="Kadota M"/>
            <person name="Koyanagi M"/>
            <person name="Keeley SD"/>
            <person name="Tatsumi K"/>
            <person name="Tanaka K"/>
            <person name="Motone F"/>
            <person name="Kageyama Y"/>
            <person name="Nozu R"/>
            <person name="Adachi N"/>
            <person name="Nishimura O"/>
            <person name="Nakagawa R"/>
            <person name="Tanegashima C"/>
            <person name="Kiyatake I"/>
            <person name="Matsumoto R"/>
            <person name="Murakumo K"/>
            <person name="Nishida K"/>
            <person name="Terakita A"/>
            <person name="Kuratani S"/>
            <person name="Sato K"/>
            <person name="Hyodo S Kuraku.S."/>
        </authorList>
    </citation>
    <scope>NUCLEOTIDE SEQUENCE [LARGE SCALE GENOMIC DNA]</scope>
</reference>
<dbReference type="GO" id="GO:0005737">
    <property type="term" value="C:cytoplasm"/>
    <property type="evidence" value="ECO:0007669"/>
    <property type="project" value="TreeGrafter"/>
</dbReference>
<evidence type="ECO:0000313" key="2">
    <source>
        <dbReference type="EMBL" id="GCB83079.1"/>
    </source>
</evidence>
<dbReference type="Pfam" id="PF00788">
    <property type="entry name" value="RA"/>
    <property type="match status" value="1"/>
</dbReference>
<name>A0A401QCG4_SCYTO</name>